<accession>A0A9D5CIQ2</accession>
<comment type="caution">
    <text evidence="2">The sequence shown here is derived from an EMBL/GenBank/DDBJ whole genome shotgun (WGS) entry which is preliminary data.</text>
</comment>
<feature type="compositionally biased region" description="Basic residues" evidence="1">
    <location>
        <begin position="64"/>
        <end position="73"/>
    </location>
</feature>
<evidence type="ECO:0000256" key="1">
    <source>
        <dbReference type="SAM" id="MobiDB-lite"/>
    </source>
</evidence>
<dbReference type="EMBL" id="JAGGNH010000005">
    <property type="protein sequence ID" value="KAJ0973253.1"/>
    <property type="molecule type" value="Genomic_DNA"/>
</dbReference>
<organism evidence="2 3">
    <name type="scientific">Dioscorea zingiberensis</name>
    <dbReference type="NCBI Taxonomy" id="325984"/>
    <lineage>
        <taxon>Eukaryota</taxon>
        <taxon>Viridiplantae</taxon>
        <taxon>Streptophyta</taxon>
        <taxon>Embryophyta</taxon>
        <taxon>Tracheophyta</taxon>
        <taxon>Spermatophyta</taxon>
        <taxon>Magnoliopsida</taxon>
        <taxon>Liliopsida</taxon>
        <taxon>Dioscoreales</taxon>
        <taxon>Dioscoreaceae</taxon>
        <taxon>Dioscorea</taxon>
    </lineage>
</organism>
<sequence length="73" mass="7773">MATRGPKSSCSGPSKNRDETGTQELTDDPSSGDKPGRKTTGTKFEGLGNVSEEQTVEPPLHVSNGRKPKKTFP</sequence>
<keyword evidence="3" id="KW-1185">Reference proteome</keyword>
<evidence type="ECO:0000313" key="3">
    <source>
        <dbReference type="Proteomes" id="UP001085076"/>
    </source>
</evidence>
<gene>
    <name evidence="2" type="ORF">J5N97_021212</name>
</gene>
<dbReference type="Proteomes" id="UP001085076">
    <property type="component" value="Miscellaneous, Linkage group lg05"/>
</dbReference>
<proteinExistence type="predicted"/>
<dbReference type="AlphaFoldDB" id="A0A9D5CIQ2"/>
<feature type="region of interest" description="Disordered" evidence="1">
    <location>
        <begin position="1"/>
        <end position="73"/>
    </location>
</feature>
<reference evidence="2" key="2">
    <citation type="journal article" date="2022" name="Hortic Res">
        <title>The genome of Dioscorea zingiberensis sheds light on the biosynthesis, origin and evolution of the medicinally important diosgenin saponins.</title>
        <authorList>
            <person name="Li Y."/>
            <person name="Tan C."/>
            <person name="Li Z."/>
            <person name="Guo J."/>
            <person name="Li S."/>
            <person name="Chen X."/>
            <person name="Wang C."/>
            <person name="Dai X."/>
            <person name="Yang H."/>
            <person name="Song W."/>
            <person name="Hou L."/>
            <person name="Xu J."/>
            <person name="Tong Z."/>
            <person name="Xu A."/>
            <person name="Yuan X."/>
            <person name="Wang W."/>
            <person name="Yang Q."/>
            <person name="Chen L."/>
            <person name="Sun Z."/>
            <person name="Wang K."/>
            <person name="Pan B."/>
            <person name="Chen J."/>
            <person name="Bao Y."/>
            <person name="Liu F."/>
            <person name="Qi X."/>
            <person name="Gang D.R."/>
            <person name="Wen J."/>
            <person name="Li J."/>
        </authorList>
    </citation>
    <scope>NUCLEOTIDE SEQUENCE</scope>
    <source>
        <strain evidence="2">Dzin_1.0</strain>
    </source>
</reference>
<feature type="compositionally biased region" description="Polar residues" evidence="1">
    <location>
        <begin position="1"/>
        <end position="14"/>
    </location>
</feature>
<name>A0A9D5CIQ2_9LILI</name>
<protein>
    <submittedName>
        <fullName evidence="2">Uncharacterized protein</fullName>
    </submittedName>
</protein>
<evidence type="ECO:0000313" key="2">
    <source>
        <dbReference type="EMBL" id="KAJ0973253.1"/>
    </source>
</evidence>
<reference evidence="2" key="1">
    <citation type="submission" date="2021-03" db="EMBL/GenBank/DDBJ databases">
        <authorList>
            <person name="Li Z."/>
            <person name="Yang C."/>
        </authorList>
    </citation>
    <scope>NUCLEOTIDE SEQUENCE</scope>
    <source>
        <strain evidence="2">Dzin_1.0</strain>
        <tissue evidence="2">Leaf</tissue>
    </source>
</reference>